<feature type="non-terminal residue" evidence="3">
    <location>
        <position position="194"/>
    </location>
</feature>
<keyword evidence="1" id="KW-1133">Transmembrane helix</keyword>
<dbReference type="InterPro" id="IPR025828">
    <property type="entry name" value="Put_sensor_dom"/>
</dbReference>
<gene>
    <name evidence="3" type="ORF">K0U00_10230</name>
</gene>
<name>A0ABS7C0G9_9BACL</name>
<protein>
    <submittedName>
        <fullName evidence="3">Sensor domain-containing protein</fullName>
    </submittedName>
</protein>
<comment type="caution">
    <text evidence="3">The sequence shown here is derived from an EMBL/GenBank/DDBJ whole genome shotgun (WGS) entry which is preliminary data.</text>
</comment>
<feature type="transmembrane region" description="Helical" evidence="1">
    <location>
        <begin position="171"/>
        <end position="189"/>
    </location>
</feature>
<feature type="transmembrane region" description="Helical" evidence="1">
    <location>
        <begin position="106"/>
        <end position="135"/>
    </location>
</feature>
<accession>A0ABS7C0G9</accession>
<dbReference type="Proteomes" id="UP001519887">
    <property type="component" value="Unassembled WGS sequence"/>
</dbReference>
<feature type="domain" description="Putative sensor" evidence="2">
    <location>
        <begin position="13"/>
        <end position="194"/>
    </location>
</feature>
<dbReference type="EMBL" id="JAHZIK010000196">
    <property type="protein sequence ID" value="MBW7454407.1"/>
    <property type="molecule type" value="Genomic_DNA"/>
</dbReference>
<evidence type="ECO:0000256" key="1">
    <source>
        <dbReference type="SAM" id="Phobius"/>
    </source>
</evidence>
<evidence type="ECO:0000259" key="2">
    <source>
        <dbReference type="Pfam" id="PF13796"/>
    </source>
</evidence>
<sequence length="194" mass="21250">MKKQNAVKAWKMLVMALPKGIAAFVVAIVGLSVGLPLLVILIGLPLLSATLVLCRRFMKEEASYTKAWLNKADHHSAPAVTEPVSGQKGWLALLSPFREGQSYRGIVYSILQLPIGIAAFTTAIVLPVTAFAVMLSPLAYEVSIRLFDFNLFPDAWMMDRLNIDLSSAQRSWIAGGVGLIFVLLQPMILRNLGR</sequence>
<organism evidence="3 4">
    <name type="scientific">Paenibacillus sepulcri</name>
    <dbReference type="NCBI Taxonomy" id="359917"/>
    <lineage>
        <taxon>Bacteria</taxon>
        <taxon>Bacillati</taxon>
        <taxon>Bacillota</taxon>
        <taxon>Bacilli</taxon>
        <taxon>Bacillales</taxon>
        <taxon>Paenibacillaceae</taxon>
        <taxon>Paenibacillus</taxon>
    </lineage>
</organism>
<keyword evidence="1" id="KW-0812">Transmembrane</keyword>
<keyword evidence="1" id="KW-0472">Membrane</keyword>
<evidence type="ECO:0000313" key="3">
    <source>
        <dbReference type="EMBL" id="MBW7454407.1"/>
    </source>
</evidence>
<dbReference type="Pfam" id="PF13796">
    <property type="entry name" value="Sensor"/>
    <property type="match status" value="1"/>
</dbReference>
<evidence type="ECO:0000313" key="4">
    <source>
        <dbReference type="Proteomes" id="UP001519887"/>
    </source>
</evidence>
<reference evidence="3 4" key="1">
    <citation type="submission" date="2021-07" db="EMBL/GenBank/DDBJ databases">
        <title>Paenibacillus radiodurans sp. nov., isolated from the southeastern edge of Tengger Desert.</title>
        <authorList>
            <person name="Zhang G."/>
        </authorList>
    </citation>
    <scope>NUCLEOTIDE SEQUENCE [LARGE SCALE GENOMIC DNA]</scope>
    <source>
        <strain evidence="3 4">CCM 7311</strain>
    </source>
</reference>
<keyword evidence="4" id="KW-1185">Reference proteome</keyword>
<proteinExistence type="predicted"/>